<evidence type="ECO:0000313" key="1">
    <source>
        <dbReference type="EMBL" id="KGN65007.1"/>
    </source>
</evidence>
<accession>A0A0A0LW39</accession>
<keyword evidence="2" id="KW-1185">Reference proteome</keyword>
<dbReference type="STRING" id="3659.A0A0A0LW39"/>
<reference evidence="1 2" key="2">
    <citation type="journal article" date="2009" name="PLoS ONE">
        <title>An integrated genetic and cytogenetic map of the cucumber genome.</title>
        <authorList>
            <person name="Ren Y."/>
            <person name="Zhang Z."/>
            <person name="Liu J."/>
            <person name="Staub J.E."/>
            <person name="Han Y."/>
            <person name="Cheng Z."/>
            <person name="Li X."/>
            <person name="Lu J."/>
            <person name="Miao H."/>
            <person name="Kang H."/>
            <person name="Xie B."/>
            <person name="Gu X."/>
            <person name="Wang X."/>
            <person name="Du Y."/>
            <person name="Jin W."/>
            <person name="Huang S."/>
        </authorList>
    </citation>
    <scope>NUCLEOTIDE SEQUENCE [LARGE SCALE GENOMIC DNA]</scope>
    <source>
        <strain evidence="2">cv. 9930</strain>
    </source>
</reference>
<proteinExistence type="predicted"/>
<protein>
    <submittedName>
        <fullName evidence="1">Uncharacterized protein</fullName>
    </submittedName>
</protein>
<dbReference type="AlphaFoldDB" id="A0A0A0LW39"/>
<organism evidence="1 2">
    <name type="scientific">Cucumis sativus</name>
    <name type="common">Cucumber</name>
    <dbReference type="NCBI Taxonomy" id="3659"/>
    <lineage>
        <taxon>Eukaryota</taxon>
        <taxon>Viridiplantae</taxon>
        <taxon>Streptophyta</taxon>
        <taxon>Embryophyta</taxon>
        <taxon>Tracheophyta</taxon>
        <taxon>Spermatophyta</taxon>
        <taxon>Magnoliopsida</taxon>
        <taxon>eudicotyledons</taxon>
        <taxon>Gunneridae</taxon>
        <taxon>Pentapetalae</taxon>
        <taxon>rosids</taxon>
        <taxon>fabids</taxon>
        <taxon>Cucurbitales</taxon>
        <taxon>Cucurbitaceae</taxon>
        <taxon>Benincaseae</taxon>
        <taxon>Cucumis</taxon>
    </lineage>
</organism>
<name>A0A0A0LW39_CUCSA</name>
<dbReference type="Proteomes" id="UP000029981">
    <property type="component" value="Chromosome 1"/>
</dbReference>
<sequence length="120" mass="13394">MLDGFMYKFLYTSFQNNNENLPIVLLDSCAGNKLGNSLAIVTTTDASNGYIAPYNDEGSSRSRIKMKLKEFHESTASFTALNRNYLTPFFKSRSGDDEEDDNSKNDLNSVHGFISSILCV</sequence>
<dbReference type="EMBL" id="CM002922">
    <property type="protein sequence ID" value="KGN65007.1"/>
    <property type="molecule type" value="Genomic_DNA"/>
</dbReference>
<reference evidence="1 2" key="3">
    <citation type="journal article" date="2010" name="BMC Genomics">
        <title>Transcriptome sequencing and comparative analysis of cucumber flowers with different sex types.</title>
        <authorList>
            <person name="Guo S."/>
            <person name="Zheng Y."/>
            <person name="Joung J.G."/>
            <person name="Liu S."/>
            <person name="Zhang Z."/>
            <person name="Crasta O.R."/>
            <person name="Sobral B.W."/>
            <person name="Xu Y."/>
            <person name="Huang S."/>
            <person name="Fei Z."/>
        </authorList>
    </citation>
    <scope>NUCLEOTIDE SEQUENCE [LARGE SCALE GENOMIC DNA]</scope>
    <source>
        <strain evidence="2">cv. 9930</strain>
    </source>
</reference>
<dbReference type="Gramene" id="KGN65007">
    <property type="protein sequence ID" value="KGN65007"/>
    <property type="gene ID" value="Csa_1G177740"/>
</dbReference>
<reference evidence="1 2" key="4">
    <citation type="journal article" date="2011" name="BMC Genomics">
        <title>RNA-Seq improves annotation of protein-coding genes in the cucumber genome.</title>
        <authorList>
            <person name="Li Z."/>
            <person name="Zhang Z."/>
            <person name="Yan P."/>
            <person name="Huang S."/>
            <person name="Fei Z."/>
            <person name="Lin K."/>
        </authorList>
    </citation>
    <scope>NUCLEOTIDE SEQUENCE [LARGE SCALE GENOMIC DNA]</scope>
    <source>
        <strain evidence="2">cv. 9930</strain>
    </source>
</reference>
<evidence type="ECO:0000313" key="2">
    <source>
        <dbReference type="Proteomes" id="UP000029981"/>
    </source>
</evidence>
<reference evidence="1 2" key="1">
    <citation type="journal article" date="2009" name="Nat. Genet.">
        <title>The genome of the cucumber, Cucumis sativus L.</title>
        <authorList>
            <person name="Huang S."/>
            <person name="Li R."/>
            <person name="Zhang Z."/>
            <person name="Li L."/>
            <person name="Gu X."/>
            <person name="Fan W."/>
            <person name="Lucas W.J."/>
            <person name="Wang X."/>
            <person name="Xie B."/>
            <person name="Ni P."/>
            <person name="Ren Y."/>
            <person name="Zhu H."/>
            <person name="Li J."/>
            <person name="Lin K."/>
            <person name="Jin W."/>
            <person name="Fei Z."/>
            <person name="Li G."/>
            <person name="Staub J."/>
            <person name="Kilian A."/>
            <person name="van der Vossen E.A."/>
            <person name="Wu Y."/>
            <person name="Guo J."/>
            <person name="He J."/>
            <person name="Jia Z."/>
            <person name="Ren Y."/>
            <person name="Tian G."/>
            <person name="Lu Y."/>
            <person name="Ruan J."/>
            <person name="Qian W."/>
            <person name="Wang M."/>
            <person name="Huang Q."/>
            <person name="Li B."/>
            <person name="Xuan Z."/>
            <person name="Cao J."/>
            <person name="Asan"/>
            <person name="Wu Z."/>
            <person name="Zhang J."/>
            <person name="Cai Q."/>
            <person name="Bai Y."/>
            <person name="Zhao B."/>
            <person name="Han Y."/>
            <person name="Li Y."/>
            <person name="Li X."/>
            <person name="Wang S."/>
            <person name="Shi Q."/>
            <person name="Liu S."/>
            <person name="Cho W.K."/>
            <person name="Kim J.Y."/>
            <person name="Xu Y."/>
            <person name="Heller-Uszynska K."/>
            <person name="Miao H."/>
            <person name="Cheng Z."/>
            <person name="Zhang S."/>
            <person name="Wu J."/>
            <person name="Yang Y."/>
            <person name="Kang H."/>
            <person name="Li M."/>
            <person name="Liang H."/>
            <person name="Ren X."/>
            <person name="Shi Z."/>
            <person name="Wen M."/>
            <person name="Jian M."/>
            <person name="Yang H."/>
            <person name="Zhang G."/>
            <person name="Yang Z."/>
            <person name="Chen R."/>
            <person name="Liu S."/>
            <person name="Li J."/>
            <person name="Ma L."/>
            <person name="Liu H."/>
            <person name="Zhou Y."/>
            <person name="Zhao J."/>
            <person name="Fang X."/>
            <person name="Li G."/>
            <person name="Fang L."/>
            <person name="Li Y."/>
            <person name="Liu D."/>
            <person name="Zheng H."/>
            <person name="Zhang Y."/>
            <person name="Qin N."/>
            <person name="Li Z."/>
            <person name="Yang G."/>
            <person name="Yang S."/>
            <person name="Bolund L."/>
            <person name="Kristiansen K."/>
            <person name="Zheng H."/>
            <person name="Li S."/>
            <person name="Zhang X."/>
            <person name="Yang H."/>
            <person name="Wang J."/>
            <person name="Sun R."/>
            <person name="Zhang B."/>
            <person name="Jiang S."/>
            <person name="Wang J."/>
            <person name="Du Y."/>
            <person name="Li S."/>
        </authorList>
    </citation>
    <scope>NUCLEOTIDE SEQUENCE [LARGE SCALE GENOMIC DNA]</scope>
    <source>
        <strain evidence="2">cv. 9930</strain>
    </source>
</reference>
<gene>
    <name evidence="1" type="ORF">Csa_1G177740</name>
</gene>